<protein>
    <submittedName>
        <fullName evidence="1">Uncharacterized protein</fullName>
    </submittedName>
</protein>
<dbReference type="AlphaFoldDB" id="A0ABD0P612"/>
<dbReference type="EMBL" id="JAMKFB020000017">
    <property type="protein sequence ID" value="KAL0169402.1"/>
    <property type="molecule type" value="Genomic_DNA"/>
</dbReference>
<gene>
    <name evidence="1" type="ORF">M9458_033998</name>
</gene>
<feature type="non-terminal residue" evidence="1">
    <location>
        <position position="73"/>
    </location>
</feature>
<comment type="caution">
    <text evidence="1">The sequence shown here is derived from an EMBL/GenBank/DDBJ whole genome shotgun (WGS) entry which is preliminary data.</text>
</comment>
<evidence type="ECO:0000313" key="1">
    <source>
        <dbReference type="EMBL" id="KAL0169402.1"/>
    </source>
</evidence>
<reference evidence="1 2" key="1">
    <citation type="submission" date="2024-05" db="EMBL/GenBank/DDBJ databases">
        <title>Genome sequencing and assembly of Indian major carp, Cirrhinus mrigala (Hamilton, 1822).</title>
        <authorList>
            <person name="Mohindra V."/>
            <person name="Chowdhury L.M."/>
            <person name="Lal K."/>
            <person name="Jena J.K."/>
        </authorList>
    </citation>
    <scope>NUCLEOTIDE SEQUENCE [LARGE SCALE GENOMIC DNA]</scope>
    <source>
        <strain evidence="1">CM1030</strain>
        <tissue evidence="1">Blood</tissue>
    </source>
</reference>
<dbReference type="Proteomes" id="UP001529510">
    <property type="component" value="Unassembled WGS sequence"/>
</dbReference>
<evidence type="ECO:0000313" key="2">
    <source>
        <dbReference type="Proteomes" id="UP001529510"/>
    </source>
</evidence>
<sequence>GFTHHRNGSGYEQVHRFGRAAPADPLRSALLRHGASRRAHRLHALHHLPPVQGLFAHQSPARRHRGVSAGHLQ</sequence>
<proteinExistence type="predicted"/>
<name>A0ABD0P612_CIRMR</name>
<keyword evidence="2" id="KW-1185">Reference proteome</keyword>
<organism evidence="1 2">
    <name type="scientific">Cirrhinus mrigala</name>
    <name type="common">Mrigala</name>
    <dbReference type="NCBI Taxonomy" id="683832"/>
    <lineage>
        <taxon>Eukaryota</taxon>
        <taxon>Metazoa</taxon>
        <taxon>Chordata</taxon>
        <taxon>Craniata</taxon>
        <taxon>Vertebrata</taxon>
        <taxon>Euteleostomi</taxon>
        <taxon>Actinopterygii</taxon>
        <taxon>Neopterygii</taxon>
        <taxon>Teleostei</taxon>
        <taxon>Ostariophysi</taxon>
        <taxon>Cypriniformes</taxon>
        <taxon>Cyprinidae</taxon>
        <taxon>Labeoninae</taxon>
        <taxon>Labeonini</taxon>
        <taxon>Cirrhinus</taxon>
    </lineage>
</organism>
<accession>A0ABD0P612</accession>
<feature type="non-terminal residue" evidence="1">
    <location>
        <position position="1"/>
    </location>
</feature>